<dbReference type="KEGG" id="mro:MROS_1400"/>
<keyword evidence="2 5" id="KW-0808">Transferase</keyword>
<dbReference type="GO" id="GO:0006654">
    <property type="term" value="P:phosphatidic acid biosynthetic process"/>
    <property type="evidence" value="ECO:0007669"/>
    <property type="project" value="TreeGrafter"/>
</dbReference>
<dbReference type="PATRIC" id="fig|1191523.3.peg.1487"/>
<dbReference type="RefSeq" id="WP_014856071.1">
    <property type="nucleotide sequence ID" value="NC_018178.1"/>
</dbReference>
<comment type="pathway">
    <text evidence="1">Lipid metabolism.</text>
</comment>
<accession>I6YVN7</accession>
<evidence type="ECO:0000313" key="6">
    <source>
        <dbReference type="Proteomes" id="UP000009011"/>
    </source>
</evidence>
<dbReference type="HOGENOM" id="CLU_097817_0_0_10"/>
<evidence type="ECO:0000313" key="5">
    <source>
        <dbReference type="EMBL" id="AFN74637.1"/>
    </source>
</evidence>
<dbReference type="Proteomes" id="UP000009011">
    <property type="component" value="Chromosome"/>
</dbReference>
<dbReference type="STRING" id="1191523.MROS_1400"/>
<dbReference type="OrthoDB" id="152799at2"/>
<dbReference type="GO" id="GO:0005886">
    <property type="term" value="C:plasma membrane"/>
    <property type="evidence" value="ECO:0007669"/>
    <property type="project" value="TreeGrafter"/>
</dbReference>
<organism evidence="5 6">
    <name type="scientific">Melioribacter roseus (strain DSM 23840 / JCM 17771 / VKM B-2668 / P3M-2)</name>
    <dbReference type="NCBI Taxonomy" id="1191523"/>
    <lineage>
        <taxon>Bacteria</taxon>
        <taxon>Pseudomonadati</taxon>
        <taxon>Ignavibacteriota</taxon>
        <taxon>Ignavibacteria</taxon>
        <taxon>Ignavibacteriales</taxon>
        <taxon>Melioribacteraceae</taxon>
        <taxon>Melioribacter</taxon>
    </lineage>
</organism>
<reference evidence="5 6" key="1">
    <citation type="journal article" date="2013" name="PLoS ONE">
        <title>Genomic analysis of Melioribacter roseus, facultatively anaerobic organotrophic bacterium representing a novel deep lineage within Bacteriodetes/Chlorobi group.</title>
        <authorList>
            <person name="Kadnikov V.V."/>
            <person name="Mardanov A.V."/>
            <person name="Podosokorskaya O.A."/>
            <person name="Gavrilov S.N."/>
            <person name="Kublanov I.V."/>
            <person name="Beletsky A.V."/>
            <person name="Bonch-Osmolovskaya E.A."/>
            <person name="Ravin N.V."/>
        </authorList>
    </citation>
    <scope>NUCLEOTIDE SEQUENCE [LARGE SCALE GENOMIC DNA]</scope>
    <source>
        <strain evidence="6">JCM 17771 / P3M-2</strain>
    </source>
</reference>
<dbReference type="EMBL" id="CP003557">
    <property type="protein sequence ID" value="AFN74637.1"/>
    <property type="molecule type" value="Genomic_DNA"/>
</dbReference>
<name>I6YVN7_MELRP</name>
<dbReference type="PANTHER" id="PTHR10434:SF11">
    <property type="entry name" value="1-ACYL-SN-GLYCEROL-3-PHOSPHATE ACYLTRANSFERASE"/>
    <property type="match status" value="1"/>
</dbReference>
<dbReference type="SUPFAM" id="SSF69593">
    <property type="entry name" value="Glycerol-3-phosphate (1)-acyltransferase"/>
    <property type="match status" value="1"/>
</dbReference>
<dbReference type="SMART" id="SM00563">
    <property type="entry name" value="PlsC"/>
    <property type="match status" value="1"/>
</dbReference>
<proteinExistence type="predicted"/>
<keyword evidence="3 5" id="KW-0012">Acyltransferase</keyword>
<dbReference type="InterPro" id="IPR002123">
    <property type="entry name" value="Plipid/glycerol_acylTrfase"/>
</dbReference>
<feature type="domain" description="Phospholipid/glycerol acyltransferase" evidence="4">
    <location>
        <begin position="42"/>
        <end position="162"/>
    </location>
</feature>
<dbReference type="GO" id="GO:0003841">
    <property type="term" value="F:1-acylglycerol-3-phosphate O-acyltransferase activity"/>
    <property type="evidence" value="ECO:0007669"/>
    <property type="project" value="TreeGrafter"/>
</dbReference>
<evidence type="ECO:0000256" key="2">
    <source>
        <dbReference type="ARBA" id="ARBA00022679"/>
    </source>
</evidence>
<evidence type="ECO:0000256" key="1">
    <source>
        <dbReference type="ARBA" id="ARBA00005189"/>
    </source>
</evidence>
<dbReference type="Pfam" id="PF01553">
    <property type="entry name" value="Acyltransferase"/>
    <property type="match status" value="1"/>
</dbReference>
<protein>
    <submittedName>
        <fullName evidence="5">Putative phospholipid/glycerol acyltransferase</fullName>
    </submittedName>
</protein>
<dbReference type="PANTHER" id="PTHR10434">
    <property type="entry name" value="1-ACYL-SN-GLYCEROL-3-PHOSPHATE ACYLTRANSFERASE"/>
    <property type="match status" value="1"/>
</dbReference>
<gene>
    <name evidence="5" type="ordered locus">MROS_1400</name>
</gene>
<evidence type="ECO:0000259" key="4">
    <source>
        <dbReference type="SMART" id="SM00563"/>
    </source>
</evidence>
<evidence type="ECO:0000256" key="3">
    <source>
        <dbReference type="ARBA" id="ARBA00023315"/>
    </source>
</evidence>
<dbReference type="eggNOG" id="COG0204">
    <property type="taxonomic scope" value="Bacteria"/>
</dbReference>
<dbReference type="CDD" id="cd06551">
    <property type="entry name" value="LPLAT"/>
    <property type="match status" value="1"/>
</dbReference>
<sequence length="205" mass="24583">MLKAKHHFFIYPMFKCLTKILLKRNFNKCLINGEFEDNGKSVLVISNHVSWWDGFWIMHLNLKLLKRRFHFMMLEEQLNKHWYFQYSGGFSVKKKSRSILETIDYTAELLSSNENMVLLFPQGEIKSVYDRNIKFEKGVERILMKSPSETQILFVVNLIDYFSQKKPTLYMYINTLHKTIRSVDFLEKEYIKFYSEAINKHLANV</sequence>
<keyword evidence="6" id="KW-1185">Reference proteome</keyword>
<dbReference type="AlphaFoldDB" id="I6YVN7"/>